<evidence type="ECO:0000256" key="9">
    <source>
        <dbReference type="ARBA" id="ARBA00022964"/>
    </source>
</evidence>
<dbReference type="Pfam" id="PF08336">
    <property type="entry name" value="P4Ha_N"/>
    <property type="match status" value="1"/>
</dbReference>
<feature type="domain" description="Fe2OG dioxygenase" evidence="14">
    <location>
        <begin position="400"/>
        <end position="507"/>
    </location>
</feature>
<dbReference type="InterPro" id="IPR011990">
    <property type="entry name" value="TPR-like_helical_dom_sf"/>
</dbReference>
<evidence type="ECO:0000256" key="1">
    <source>
        <dbReference type="ARBA" id="ARBA00001961"/>
    </source>
</evidence>
<dbReference type="OMA" id="TITKWLH"/>
<evidence type="ECO:0000256" key="12">
    <source>
        <dbReference type="ARBA" id="ARBA00023180"/>
    </source>
</evidence>
<dbReference type="GO" id="GO:0005788">
    <property type="term" value="C:endoplasmic reticulum lumen"/>
    <property type="evidence" value="ECO:0007669"/>
    <property type="project" value="UniProtKB-SubCell"/>
</dbReference>
<keyword evidence="9" id="KW-0223">Dioxygenase</keyword>
<dbReference type="Gene3D" id="2.60.120.620">
    <property type="entry name" value="q2cbj1_9rhob like domain"/>
    <property type="match status" value="1"/>
</dbReference>
<evidence type="ECO:0000313" key="15">
    <source>
        <dbReference type="Proteomes" id="UP000504633"/>
    </source>
</evidence>
<keyword evidence="13" id="KW-0732">Signal</keyword>
<dbReference type="InterPro" id="IPR013547">
    <property type="entry name" value="P4H_N"/>
</dbReference>
<keyword evidence="11" id="KW-0408">Iron</keyword>
<dbReference type="OrthoDB" id="420380at2759"/>
<dbReference type="InterPro" id="IPR045054">
    <property type="entry name" value="P4HA-like"/>
</dbReference>
<dbReference type="KEGG" id="dhe:111603340"/>
<keyword evidence="7" id="KW-0256">Endoplasmic reticulum</keyword>
<evidence type="ECO:0000313" key="16">
    <source>
        <dbReference type="RefSeq" id="XP_030079167.1"/>
    </source>
</evidence>
<sequence>MKLHVSIYGCLVLLCARLTCSSEMYTSSVLGLVKLLDIENKFVLHMKEYAEAQEQKLETLKIYLKTLERVALKSKKEQNEFVSNPLQVFSLIRRLREDWPKLQVLTKAEVGAEQLQAMTELLDLAPTKEDMDETLEGMDRIEVTYDFNPFDIAKGLLNGQQFNHTLSIRDCLAMARHKYGNKNYGGAFVWYSIALKREREPNSFTYDKVLGGALDGVREQFARMRILKDMTENEPLLSEKQVRERVDKILKSANSTALDYFVNELLEQDDSYLMAEGKLEKSKVTSHHVGCRDQFPKRTHLTCRYNSTTTPFLKLAPLKLEEINLDPYIVMYHNVISDSEIEEMKRQTVNMSNGLSAFASWNQSQPARVVARVKWLMNPTPFVERLNNRITDMTGFQLQEFPSLLVANYGIGAFFQPHYDYVTTDRVRVEDNYGLGDRSASVVFYASNLEGGSTVFTELQLTVRPQKGNSLVWYNLFDDDTPDPRSRHSVCPTITGSRWILIKWIHSLPQTFAKPCQARPAQPTK</sequence>
<comment type="function">
    <text evidence="2">Catalyzes the post-translational formation of 4-hydroxyproline in -Xaa-Pro-Gly- sequences in collagens and other proteins.</text>
</comment>
<dbReference type="InterPro" id="IPR006620">
    <property type="entry name" value="Pro_4_hyd_alph"/>
</dbReference>
<keyword evidence="6" id="KW-0479">Metal-binding</keyword>
<accession>A0A6J2SSF7</accession>
<evidence type="ECO:0000256" key="13">
    <source>
        <dbReference type="SAM" id="SignalP"/>
    </source>
</evidence>
<dbReference type="GO" id="GO:0005506">
    <property type="term" value="F:iron ion binding"/>
    <property type="evidence" value="ECO:0007669"/>
    <property type="project" value="InterPro"/>
</dbReference>
<dbReference type="EC" id="1.14.11.2" evidence="5"/>
<dbReference type="GeneID" id="111603340"/>
<comment type="similarity">
    <text evidence="4">Belongs to the P4HA family.</text>
</comment>
<evidence type="ECO:0000259" key="14">
    <source>
        <dbReference type="PROSITE" id="PS51471"/>
    </source>
</evidence>
<dbReference type="RefSeq" id="XP_030079167.1">
    <property type="nucleotide sequence ID" value="XM_030223307.1"/>
</dbReference>
<dbReference type="InterPro" id="IPR005123">
    <property type="entry name" value="Oxoglu/Fe-dep_dioxygenase_dom"/>
</dbReference>
<evidence type="ECO:0000256" key="10">
    <source>
        <dbReference type="ARBA" id="ARBA00023002"/>
    </source>
</evidence>
<name>A0A6J2SSF7_DROHY</name>
<feature type="chain" id="PRO_5026819416" description="procollagen-proline 4-dioxygenase" evidence="13">
    <location>
        <begin position="22"/>
        <end position="525"/>
    </location>
</feature>
<protein>
    <recommendedName>
        <fullName evidence="5">procollagen-proline 4-dioxygenase</fullName>
        <ecNumber evidence="5">1.14.11.2</ecNumber>
    </recommendedName>
</protein>
<proteinExistence type="inferred from homology"/>
<dbReference type="GO" id="GO:0004656">
    <property type="term" value="F:procollagen-proline 4-dioxygenase activity"/>
    <property type="evidence" value="ECO:0007669"/>
    <property type="project" value="UniProtKB-EC"/>
</dbReference>
<evidence type="ECO:0000256" key="8">
    <source>
        <dbReference type="ARBA" id="ARBA00022896"/>
    </source>
</evidence>
<evidence type="ECO:0000256" key="4">
    <source>
        <dbReference type="ARBA" id="ARBA00006511"/>
    </source>
</evidence>
<evidence type="ECO:0000256" key="11">
    <source>
        <dbReference type="ARBA" id="ARBA00023004"/>
    </source>
</evidence>
<dbReference type="InterPro" id="IPR044862">
    <property type="entry name" value="Pro_4_hyd_alph_FE2OG_OXY"/>
</dbReference>
<evidence type="ECO:0000256" key="5">
    <source>
        <dbReference type="ARBA" id="ARBA00012269"/>
    </source>
</evidence>
<evidence type="ECO:0000256" key="2">
    <source>
        <dbReference type="ARBA" id="ARBA00002035"/>
    </source>
</evidence>
<reference evidence="16" key="1">
    <citation type="submission" date="2025-08" db="UniProtKB">
        <authorList>
            <consortium name="RefSeq"/>
        </authorList>
    </citation>
    <scope>IDENTIFICATION</scope>
    <source>
        <strain evidence="16">15085-1641.00</strain>
        <tissue evidence="16">Whole body</tissue>
    </source>
</reference>
<organism evidence="15 16">
    <name type="scientific">Drosophila hydei</name>
    <name type="common">Fruit fly</name>
    <dbReference type="NCBI Taxonomy" id="7224"/>
    <lineage>
        <taxon>Eukaryota</taxon>
        <taxon>Metazoa</taxon>
        <taxon>Ecdysozoa</taxon>
        <taxon>Arthropoda</taxon>
        <taxon>Hexapoda</taxon>
        <taxon>Insecta</taxon>
        <taxon>Pterygota</taxon>
        <taxon>Neoptera</taxon>
        <taxon>Endopterygota</taxon>
        <taxon>Diptera</taxon>
        <taxon>Brachycera</taxon>
        <taxon>Muscomorpha</taxon>
        <taxon>Ephydroidea</taxon>
        <taxon>Drosophilidae</taxon>
        <taxon>Drosophila</taxon>
    </lineage>
</organism>
<dbReference type="Gene3D" id="1.25.40.10">
    <property type="entry name" value="Tetratricopeptide repeat domain"/>
    <property type="match status" value="1"/>
</dbReference>
<dbReference type="SMART" id="SM00702">
    <property type="entry name" value="P4Hc"/>
    <property type="match status" value="1"/>
</dbReference>
<evidence type="ECO:0000256" key="3">
    <source>
        <dbReference type="ARBA" id="ARBA00004319"/>
    </source>
</evidence>
<dbReference type="Proteomes" id="UP000504633">
    <property type="component" value="Unplaced"/>
</dbReference>
<keyword evidence="15" id="KW-1185">Reference proteome</keyword>
<keyword evidence="8" id="KW-0847">Vitamin C</keyword>
<dbReference type="PROSITE" id="PS51471">
    <property type="entry name" value="FE2OG_OXY"/>
    <property type="match status" value="1"/>
</dbReference>
<gene>
    <name evidence="16" type="primary">LOC111603340</name>
</gene>
<dbReference type="PANTHER" id="PTHR10869">
    <property type="entry name" value="PROLYL 4-HYDROXYLASE ALPHA SUBUNIT"/>
    <property type="match status" value="1"/>
</dbReference>
<keyword evidence="12" id="KW-0325">Glycoprotein</keyword>
<dbReference type="Pfam" id="PF13640">
    <property type="entry name" value="2OG-FeII_Oxy_3"/>
    <property type="match status" value="1"/>
</dbReference>
<dbReference type="Gene3D" id="6.10.140.1460">
    <property type="match status" value="1"/>
</dbReference>
<dbReference type="AlphaFoldDB" id="A0A6J2SSF7"/>
<comment type="cofactor">
    <cofactor evidence="1">
        <name>L-ascorbate</name>
        <dbReference type="ChEBI" id="CHEBI:38290"/>
    </cofactor>
</comment>
<dbReference type="GO" id="GO:0031418">
    <property type="term" value="F:L-ascorbic acid binding"/>
    <property type="evidence" value="ECO:0007669"/>
    <property type="project" value="UniProtKB-KW"/>
</dbReference>
<evidence type="ECO:0000256" key="6">
    <source>
        <dbReference type="ARBA" id="ARBA00022723"/>
    </source>
</evidence>
<dbReference type="PANTHER" id="PTHR10869:SF216">
    <property type="entry name" value="PROCOLLAGEN-PROLINE 4-DIOXYGENASE"/>
    <property type="match status" value="1"/>
</dbReference>
<keyword evidence="10" id="KW-0560">Oxidoreductase</keyword>
<evidence type="ECO:0000256" key="7">
    <source>
        <dbReference type="ARBA" id="ARBA00022824"/>
    </source>
</evidence>
<feature type="signal peptide" evidence="13">
    <location>
        <begin position="1"/>
        <end position="21"/>
    </location>
</feature>
<comment type="subcellular location">
    <subcellularLocation>
        <location evidence="3">Endoplasmic reticulum lumen</location>
    </subcellularLocation>
</comment>